<proteinExistence type="predicted"/>
<name>A0AAN6J184_9PEZI</name>
<accession>A0AAN6J184</accession>
<sequence>MTSQGFHVRRSNVAHTGTLTQHNGIRSVWWESPAEGNSVRELQTTHTPTAMQKPSNKLNYLTPPLHWHWYQEEFFHVTEGDTSLGMTSRYIFTLEGKDIVASASDPMPIKITPRARHTFKADETHEGPCSIEISTAISPRSPAGDPEGEGTNEKFFRNIYQYLDDCWVQGQAPRLPQLLLILHSAEVSLALPGPAWLALPISYAMGVVVGLWWGGYVLGYRASYPEYYDGSRESKKER</sequence>
<evidence type="ECO:0000313" key="2">
    <source>
        <dbReference type="EMBL" id="KAK0308233.1"/>
    </source>
</evidence>
<dbReference type="Proteomes" id="UP001168146">
    <property type="component" value="Unassembled WGS sequence"/>
</dbReference>
<keyword evidence="1" id="KW-0472">Membrane</keyword>
<gene>
    <name evidence="2" type="ORF">LTR82_015567</name>
</gene>
<reference evidence="2" key="1">
    <citation type="submission" date="2021-12" db="EMBL/GenBank/DDBJ databases">
        <title>Black yeast isolated from Biological Soil Crust.</title>
        <authorList>
            <person name="Kurbessoian T."/>
        </authorList>
    </citation>
    <scope>NUCLEOTIDE SEQUENCE</scope>
    <source>
        <strain evidence="2">CCFEE 5208</strain>
    </source>
</reference>
<feature type="transmembrane region" description="Helical" evidence="1">
    <location>
        <begin position="195"/>
        <end position="218"/>
    </location>
</feature>
<dbReference type="EMBL" id="JASUXU010000088">
    <property type="protein sequence ID" value="KAK0308233.1"/>
    <property type="molecule type" value="Genomic_DNA"/>
</dbReference>
<comment type="caution">
    <text evidence="2">The sequence shown here is derived from an EMBL/GenBank/DDBJ whole genome shotgun (WGS) entry which is preliminary data.</text>
</comment>
<evidence type="ECO:0000256" key="1">
    <source>
        <dbReference type="SAM" id="Phobius"/>
    </source>
</evidence>
<evidence type="ECO:0000313" key="3">
    <source>
        <dbReference type="Proteomes" id="UP001168146"/>
    </source>
</evidence>
<keyword evidence="1" id="KW-0812">Transmembrane</keyword>
<keyword evidence="1" id="KW-1133">Transmembrane helix</keyword>
<protein>
    <submittedName>
        <fullName evidence="2">Uncharacterized protein</fullName>
    </submittedName>
</protein>
<organism evidence="2 3">
    <name type="scientific">Friedmanniomyces endolithicus</name>
    <dbReference type="NCBI Taxonomy" id="329885"/>
    <lineage>
        <taxon>Eukaryota</taxon>
        <taxon>Fungi</taxon>
        <taxon>Dikarya</taxon>
        <taxon>Ascomycota</taxon>
        <taxon>Pezizomycotina</taxon>
        <taxon>Dothideomycetes</taxon>
        <taxon>Dothideomycetidae</taxon>
        <taxon>Mycosphaerellales</taxon>
        <taxon>Teratosphaeriaceae</taxon>
        <taxon>Friedmanniomyces</taxon>
    </lineage>
</organism>
<dbReference type="AlphaFoldDB" id="A0AAN6J184"/>